<dbReference type="Pfam" id="PF00027">
    <property type="entry name" value="cNMP_binding"/>
    <property type="match status" value="1"/>
</dbReference>
<dbReference type="SUPFAM" id="SSF51206">
    <property type="entry name" value="cAMP-binding domain-like"/>
    <property type="match status" value="1"/>
</dbReference>
<evidence type="ECO:0000259" key="2">
    <source>
        <dbReference type="PROSITE" id="PS50042"/>
    </source>
</evidence>
<comment type="caution">
    <text evidence="3">The sequence shown here is derived from an EMBL/GenBank/DDBJ whole genome shotgun (WGS) entry which is preliminary data.</text>
</comment>
<sequence>MAEWALLLGYLVHLGYLLQLVALLARDVLWLRALLALAQSVVAVYAISRGVVAIAGWNLVLVAINSFWVVRILRERRAVTIPQNLRALYEAHFAALRAGEFLRFWALAEVRTVQAAELTREGQVPEALYWLGQGHLTMEKWGQPPRRVQAPCFVGEMSLLTARPASATVRLVGQGELRAWPRPVLERLQRQQPVLWARVQSVLGLDLVYKIQREEARYVPLEASRA</sequence>
<feature type="domain" description="Cyclic nucleotide-binding" evidence="2">
    <location>
        <begin position="118"/>
        <end position="188"/>
    </location>
</feature>
<dbReference type="InterPro" id="IPR018490">
    <property type="entry name" value="cNMP-bd_dom_sf"/>
</dbReference>
<dbReference type="Pfam" id="PF04831">
    <property type="entry name" value="POPDC1-3"/>
    <property type="match status" value="1"/>
</dbReference>
<dbReference type="PROSITE" id="PS50042">
    <property type="entry name" value="CNMP_BINDING_3"/>
    <property type="match status" value="1"/>
</dbReference>
<dbReference type="InterPro" id="IPR000595">
    <property type="entry name" value="cNMP-bd_dom"/>
</dbReference>
<dbReference type="AlphaFoldDB" id="A0A1Y1SJB2"/>
<accession>A0A1Y1SJB2</accession>
<evidence type="ECO:0000313" key="3">
    <source>
        <dbReference type="EMBL" id="ORE89289.1"/>
    </source>
</evidence>
<dbReference type="InterPro" id="IPR014710">
    <property type="entry name" value="RmlC-like_jellyroll"/>
</dbReference>
<dbReference type="CDD" id="cd00038">
    <property type="entry name" value="CAP_ED"/>
    <property type="match status" value="1"/>
</dbReference>
<proteinExistence type="predicted"/>
<gene>
    <name evidence="3" type="ORF">ATO7_05400</name>
</gene>
<feature type="transmembrane region" description="Helical" evidence="1">
    <location>
        <begin position="6"/>
        <end position="24"/>
    </location>
</feature>
<protein>
    <submittedName>
        <fullName evidence="3">Cyclic nucleotide-binding protein</fullName>
    </submittedName>
</protein>
<evidence type="ECO:0000313" key="4">
    <source>
        <dbReference type="Proteomes" id="UP000192342"/>
    </source>
</evidence>
<keyword evidence="1" id="KW-0472">Membrane</keyword>
<name>A0A1Y1SJB2_9GAMM</name>
<evidence type="ECO:0000256" key="1">
    <source>
        <dbReference type="SAM" id="Phobius"/>
    </source>
</evidence>
<feature type="transmembrane region" description="Helical" evidence="1">
    <location>
        <begin position="29"/>
        <end position="48"/>
    </location>
</feature>
<dbReference type="OrthoDB" id="6154918at2"/>
<keyword evidence="1" id="KW-0812">Transmembrane</keyword>
<reference evidence="3 4" key="1">
    <citation type="submission" date="2013-04" db="EMBL/GenBank/DDBJ databases">
        <title>Oceanococcus atlanticus 22II-S10r2 Genome Sequencing.</title>
        <authorList>
            <person name="Lai Q."/>
            <person name="Li G."/>
            <person name="Shao Z."/>
        </authorList>
    </citation>
    <scope>NUCLEOTIDE SEQUENCE [LARGE SCALE GENOMIC DNA]</scope>
    <source>
        <strain evidence="3 4">22II-S10r2</strain>
    </source>
</reference>
<dbReference type="EMBL" id="AQQV01000001">
    <property type="protein sequence ID" value="ORE89289.1"/>
    <property type="molecule type" value="Genomic_DNA"/>
</dbReference>
<dbReference type="Gene3D" id="2.60.120.10">
    <property type="entry name" value="Jelly Rolls"/>
    <property type="match status" value="1"/>
</dbReference>
<keyword evidence="4" id="KW-1185">Reference proteome</keyword>
<dbReference type="RefSeq" id="WP_158523062.1">
    <property type="nucleotide sequence ID" value="NZ_AQQV01000001.1"/>
</dbReference>
<dbReference type="InterPro" id="IPR055272">
    <property type="entry name" value="POPDC1-3_dom"/>
</dbReference>
<organism evidence="3 4">
    <name type="scientific">Oceanococcus atlanticus</name>
    <dbReference type="NCBI Taxonomy" id="1317117"/>
    <lineage>
        <taxon>Bacteria</taxon>
        <taxon>Pseudomonadati</taxon>
        <taxon>Pseudomonadota</taxon>
        <taxon>Gammaproteobacteria</taxon>
        <taxon>Chromatiales</taxon>
        <taxon>Oceanococcaceae</taxon>
        <taxon>Oceanococcus</taxon>
    </lineage>
</organism>
<feature type="transmembrane region" description="Helical" evidence="1">
    <location>
        <begin position="54"/>
        <end position="73"/>
    </location>
</feature>
<keyword evidence="1" id="KW-1133">Transmembrane helix</keyword>
<dbReference type="STRING" id="1317117.ATO7_05400"/>
<dbReference type="Proteomes" id="UP000192342">
    <property type="component" value="Unassembled WGS sequence"/>
</dbReference>